<keyword evidence="1" id="KW-0472">Membrane</keyword>
<feature type="transmembrane region" description="Helical" evidence="1">
    <location>
        <begin position="125"/>
        <end position="145"/>
    </location>
</feature>
<dbReference type="EMBL" id="JADEWL010000144">
    <property type="protein sequence ID" value="MBE9216167.1"/>
    <property type="molecule type" value="Genomic_DNA"/>
</dbReference>
<comment type="caution">
    <text evidence="2">The sequence shown here is derived from an EMBL/GenBank/DDBJ whole genome shotgun (WGS) entry which is preliminary data.</text>
</comment>
<reference evidence="2" key="1">
    <citation type="submission" date="2020-10" db="EMBL/GenBank/DDBJ databases">
        <authorList>
            <person name="Castelo-Branco R."/>
            <person name="Eusebio N."/>
            <person name="Adriana R."/>
            <person name="Vieira A."/>
            <person name="Brugerolle De Fraissinette N."/>
            <person name="Rezende De Castro R."/>
            <person name="Schneider M.P."/>
            <person name="Vasconcelos V."/>
            <person name="Leao P.N."/>
        </authorList>
    </citation>
    <scope>NUCLEOTIDE SEQUENCE</scope>
    <source>
        <strain evidence="2">LEGE 06105</strain>
    </source>
</reference>
<name>A0A8J7F7R5_9CYAN</name>
<keyword evidence="1" id="KW-1133">Transmembrane helix</keyword>
<proteinExistence type="predicted"/>
<evidence type="ECO:0000256" key="1">
    <source>
        <dbReference type="SAM" id="Phobius"/>
    </source>
</evidence>
<feature type="transmembrane region" description="Helical" evidence="1">
    <location>
        <begin position="23"/>
        <end position="45"/>
    </location>
</feature>
<organism evidence="2 3">
    <name type="scientific">Plectonema cf. radiosum LEGE 06105</name>
    <dbReference type="NCBI Taxonomy" id="945769"/>
    <lineage>
        <taxon>Bacteria</taxon>
        <taxon>Bacillati</taxon>
        <taxon>Cyanobacteriota</taxon>
        <taxon>Cyanophyceae</taxon>
        <taxon>Oscillatoriophycideae</taxon>
        <taxon>Oscillatoriales</taxon>
        <taxon>Microcoleaceae</taxon>
        <taxon>Plectonema</taxon>
    </lineage>
</organism>
<keyword evidence="3" id="KW-1185">Reference proteome</keyword>
<dbReference type="AlphaFoldDB" id="A0A8J7F7R5"/>
<gene>
    <name evidence="2" type="ORF">IQ247_26500</name>
</gene>
<accession>A0A8J7F7R5</accession>
<dbReference type="RefSeq" id="WP_193924591.1">
    <property type="nucleotide sequence ID" value="NZ_JADEWL010000144.1"/>
</dbReference>
<dbReference type="Proteomes" id="UP000620559">
    <property type="component" value="Unassembled WGS sequence"/>
</dbReference>
<evidence type="ECO:0000313" key="2">
    <source>
        <dbReference type="EMBL" id="MBE9216167.1"/>
    </source>
</evidence>
<feature type="transmembrane region" description="Helical" evidence="1">
    <location>
        <begin position="89"/>
        <end position="113"/>
    </location>
</feature>
<feature type="transmembrane region" description="Helical" evidence="1">
    <location>
        <begin position="65"/>
        <end position="82"/>
    </location>
</feature>
<evidence type="ECO:0000313" key="3">
    <source>
        <dbReference type="Proteomes" id="UP000620559"/>
    </source>
</evidence>
<protein>
    <submittedName>
        <fullName evidence="2">Uncharacterized protein</fullName>
    </submittedName>
</protein>
<sequence length="149" mass="16650">MKSNIISSPEQNQDIAKSFTRNLSLVFTSGCLGGLLNSLTVWVFGFGGITGLFNIQIAPTLTASWLYPRIVWGGIWGFLFLLPFYQRKYLLKGIVLSLFPTLVQLFIIFPLQAKKGVLGVELGSLTPVFVLFFNLIWGITAAFWLKISR</sequence>
<keyword evidence="1" id="KW-0812">Transmembrane</keyword>